<accession>A0A1G4BEH1</accession>
<dbReference type="RefSeq" id="XP_022477024.1">
    <property type="nucleotide sequence ID" value="XM_022616427.1"/>
</dbReference>
<dbReference type="AlphaFoldDB" id="A0A1G4BEH1"/>
<dbReference type="GeneID" id="34557937"/>
<evidence type="ECO:0000313" key="1">
    <source>
        <dbReference type="EMBL" id="OHE99879.1"/>
    </source>
</evidence>
<dbReference type="OrthoDB" id="2098436at2759"/>
<dbReference type="InterPro" id="IPR039254">
    <property type="entry name" value="Rds1"/>
</dbReference>
<gene>
    <name evidence="1" type="ORF">CORC01_04780</name>
</gene>
<proteinExistence type="predicted"/>
<evidence type="ECO:0000313" key="2">
    <source>
        <dbReference type="Proteomes" id="UP000176998"/>
    </source>
</evidence>
<dbReference type="PANTHER" id="PTHR38705">
    <property type="entry name" value="PROTEIN RDS1"/>
    <property type="match status" value="1"/>
</dbReference>
<dbReference type="PANTHER" id="PTHR38705:SF1">
    <property type="entry name" value="PROTEIN RDS1"/>
    <property type="match status" value="1"/>
</dbReference>
<dbReference type="Pfam" id="PF13668">
    <property type="entry name" value="Ferritin_2"/>
    <property type="match status" value="1"/>
</dbReference>
<name>A0A1G4BEH1_9PEZI</name>
<keyword evidence="2" id="KW-1185">Reference proteome</keyword>
<reference evidence="1 2" key="1">
    <citation type="submission" date="2016-09" db="EMBL/GenBank/DDBJ databases">
        <authorList>
            <person name="Capua I."/>
            <person name="De Benedictis P."/>
            <person name="Joannis T."/>
            <person name="Lombin L.H."/>
            <person name="Cattoli G."/>
        </authorList>
    </citation>
    <scope>NUCLEOTIDE SEQUENCE [LARGE SCALE GENOMIC DNA]</scope>
    <source>
        <strain evidence="1 2">IMI 309357</strain>
    </source>
</reference>
<comment type="caution">
    <text evidence="1">The sequence shown here is derived from an EMBL/GenBank/DDBJ whole genome shotgun (WGS) entry which is preliminary data.</text>
</comment>
<dbReference type="Proteomes" id="UP000176998">
    <property type="component" value="Unassembled WGS sequence"/>
</dbReference>
<organism evidence="1 2">
    <name type="scientific">Colletotrichum orchidophilum</name>
    <dbReference type="NCBI Taxonomy" id="1209926"/>
    <lineage>
        <taxon>Eukaryota</taxon>
        <taxon>Fungi</taxon>
        <taxon>Dikarya</taxon>
        <taxon>Ascomycota</taxon>
        <taxon>Pezizomycotina</taxon>
        <taxon>Sordariomycetes</taxon>
        <taxon>Hypocreomycetidae</taxon>
        <taxon>Glomerellales</taxon>
        <taxon>Glomerellaceae</taxon>
        <taxon>Colletotrichum</taxon>
    </lineage>
</organism>
<sequence length="113" mass="12653">MRPTITQPTASSPATSPFDYQSLALALYQEYIELDLFHRASPHSLAKNSRSSAWAAGDRYLLQFMAEQEIGHATVITNMLGAEAPWQGELTPPQPPRVHDFNQKLLIYSPRKA</sequence>
<dbReference type="EMBL" id="MJBS01000032">
    <property type="protein sequence ID" value="OHE99879.1"/>
    <property type="molecule type" value="Genomic_DNA"/>
</dbReference>
<protein>
    <submittedName>
        <fullName evidence="1">Protein rds1</fullName>
    </submittedName>
</protein>
<dbReference type="STRING" id="1209926.A0A1G4BEH1"/>